<reference evidence="2" key="1">
    <citation type="submission" date="2022-03" db="EMBL/GenBank/DDBJ databases">
        <title>Draft Genome Sequence of Firmicute Strain S0AB, a Heterotrophic Iron/Sulfur-Oxidizing Extreme Acidophile.</title>
        <authorList>
            <person name="Vergara E."/>
            <person name="Pakostova E."/>
            <person name="Johnson D.B."/>
            <person name="Holmes D.S."/>
        </authorList>
    </citation>
    <scope>NUCLEOTIDE SEQUENCE</scope>
    <source>
        <strain evidence="2">S0AB</strain>
    </source>
</reference>
<dbReference type="AlphaFoldDB" id="A0A9X1V871"/>
<evidence type="ECO:0000259" key="1">
    <source>
        <dbReference type="Pfam" id="PF13529"/>
    </source>
</evidence>
<proteinExistence type="predicted"/>
<dbReference type="Proteomes" id="UP001139263">
    <property type="component" value="Unassembled WGS sequence"/>
</dbReference>
<comment type="caution">
    <text evidence="2">The sequence shown here is derived from an EMBL/GenBank/DDBJ whole genome shotgun (WGS) entry which is preliminary data.</text>
</comment>
<dbReference type="Gene3D" id="3.90.70.10">
    <property type="entry name" value="Cysteine proteinases"/>
    <property type="match status" value="1"/>
</dbReference>
<evidence type="ECO:0000313" key="2">
    <source>
        <dbReference type="EMBL" id="MCI0183048.1"/>
    </source>
</evidence>
<dbReference type="RefSeq" id="WP_241712810.1">
    <property type="nucleotide sequence ID" value="NZ_JALBUF010000003.1"/>
</dbReference>
<sequence length="275" mass="30697">MRKYNLLVRGVYKLKVSTIIQSSLLFLSTLVVFIGFSHQVLGRSMVSAKQSIPLIQLPVSLPNVHSLPKHVLLNVPAVNQWPELPNGCEVTSLSMLLQFEGIDVNNTTLANEIARAHTPRKIVHGVTVQWGDPNDGFVGSMRDFDDGYGVFNGPIDALAQKYLGADVDDQTGRSSKTLWEDLATGRPVEVWTNVWFEHLPSYDWMTWQSDHGPVRATMEEHAVVLVGYSKHEVYINNPENGDKDEAVARGPFLASWRQMGRQTITVKDPILHGLT</sequence>
<accession>A0A9X1V871</accession>
<dbReference type="InterPro" id="IPR039564">
    <property type="entry name" value="Peptidase_C39-like"/>
</dbReference>
<gene>
    <name evidence="2" type="ORF">MM817_01318</name>
</gene>
<protein>
    <recommendedName>
        <fullName evidence="1">Peptidase C39-like domain-containing protein</fullName>
    </recommendedName>
</protein>
<dbReference type="Pfam" id="PF13529">
    <property type="entry name" value="Peptidase_C39_2"/>
    <property type="match status" value="1"/>
</dbReference>
<dbReference type="PANTHER" id="PTHR37806:SF1">
    <property type="entry name" value="PEPTIDASE C39-LIKE DOMAIN-CONTAINING PROTEIN"/>
    <property type="match status" value="1"/>
</dbReference>
<dbReference type="EMBL" id="JALBUF010000003">
    <property type="protein sequence ID" value="MCI0183048.1"/>
    <property type="molecule type" value="Genomic_DNA"/>
</dbReference>
<organism evidence="2 3">
    <name type="scientific">Sulfoacidibacillus ferrooxidans</name>
    <dbReference type="NCBI Taxonomy" id="2005001"/>
    <lineage>
        <taxon>Bacteria</taxon>
        <taxon>Bacillati</taxon>
        <taxon>Bacillota</taxon>
        <taxon>Bacilli</taxon>
        <taxon>Bacillales</taxon>
        <taxon>Alicyclobacillaceae</taxon>
        <taxon>Sulfoacidibacillus</taxon>
    </lineage>
</organism>
<evidence type="ECO:0000313" key="3">
    <source>
        <dbReference type="Proteomes" id="UP001139263"/>
    </source>
</evidence>
<feature type="domain" description="Peptidase C39-like" evidence="1">
    <location>
        <begin position="73"/>
        <end position="238"/>
    </location>
</feature>
<dbReference type="PANTHER" id="PTHR37806">
    <property type="entry name" value="LMO0724 PROTEIN"/>
    <property type="match status" value="1"/>
</dbReference>
<keyword evidence="3" id="KW-1185">Reference proteome</keyword>
<name>A0A9X1V871_9BACL</name>